<dbReference type="PROSITE" id="PS50088">
    <property type="entry name" value="ANK_REPEAT"/>
    <property type="match status" value="1"/>
</dbReference>
<evidence type="ECO:0000313" key="2">
    <source>
        <dbReference type="EMBL" id="OON16042.1"/>
    </source>
</evidence>
<protein>
    <submittedName>
        <fullName evidence="2">Ankyrin repeat protein</fullName>
    </submittedName>
</protein>
<keyword evidence="3" id="KW-1185">Reference proteome</keyword>
<name>A0A1S8WNJ0_OPIVI</name>
<evidence type="ECO:0000313" key="3">
    <source>
        <dbReference type="Proteomes" id="UP000243686"/>
    </source>
</evidence>
<dbReference type="InterPro" id="IPR036770">
    <property type="entry name" value="Ankyrin_rpt-contain_sf"/>
</dbReference>
<dbReference type="AlphaFoldDB" id="A0A1S8WNJ0"/>
<dbReference type="EMBL" id="KV899078">
    <property type="protein sequence ID" value="OON16042.1"/>
    <property type="molecule type" value="Genomic_DNA"/>
</dbReference>
<dbReference type="Pfam" id="PF12796">
    <property type="entry name" value="Ank_2"/>
    <property type="match status" value="1"/>
</dbReference>
<organism evidence="2 3">
    <name type="scientific">Opisthorchis viverrini</name>
    <name type="common">Southeast Asian liver fluke</name>
    <dbReference type="NCBI Taxonomy" id="6198"/>
    <lineage>
        <taxon>Eukaryota</taxon>
        <taxon>Metazoa</taxon>
        <taxon>Spiralia</taxon>
        <taxon>Lophotrochozoa</taxon>
        <taxon>Platyhelminthes</taxon>
        <taxon>Trematoda</taxon>
        <taxon>Digenea</taxon>
        <taxon>Opisthorchiida</taxon>
        <taxon>Opisthorchiata</taxon>
        <taxon>Opisthorchiidae</taxon>
        <taxon>Opisthorchis</taxon>
    </lineage>
</organism>
<sequence>MYHCYYQNLRNQTALHKAAAYRRRKICRILVEAGACPTSRDANGKRPRNIALDADDQTLAHYLHSKSQELELEQNY</sequence>
<feature type="repeat" description="ANK" evidence="1">
    <location>
        <begin position="10"/>
        <end position="42"/>
    </location>
</feature>
<dbReference type="Proteomes" id="UP000243686">
    <property type="component" value="Unassembled WGS sequence"/>
</dbReference>
<dbReference type="Gene3D" id="1.25.40.20">
    <property type="entry name" value="Ankyrin repeat-containing domain"/>
    <property type="match status" value="1"/>
</dbReference>
<gene>
    <name evidence="2" type="ORF">X801_08149</name>
</gene>
<keyword evidence="1" id="KW-0040">ANK repeat</keyword>
<evidence type="ECO:0000256" key="1">
    <source>
        <dbReference type="PROSITE-ProRule" id="PRU00023"/>
    </source>
</evidence>
<dbReference type="SUPFAM" id="SSF48403">
    <property type="entry name" value="Ankyrin repeat"/>
    <property type="match status" value="1"/>
</dbReference>
<reference evidence="2 3" key="1">
    <citation type="submission" date="2015-03" db="EMBL/GenBank/DDBJ databases">
        <title>Draft genome of the nematode, Opisthorchis viverrini.</title>
        <authorList>
            <person name="Mitreva M."/>
        </authorList>
    </citation>
    <scope>NUCLEOTIDE SEQUENCE [LARGE SCALE GENOMIC DNA]</scope>
    <source>
        <strain evidence="2">Khon Kaen</strain>
    </source>
</reference>
<accession>A0A1S8WNJ0</accession>
<dbReference type="InterPro" id="IPR002110">
    <property type="entry name" value="Ankyrin_rpt"/>
</dbReference>
<proteinExistence type="predicted"/>